<evidence type="ECO:0000313" key="6">
    <source>
        <dbReference type="Proteomes" id="UP001500051"/>
    </source>
</evidence>
<gene>
    <name evidence="5" type="ORF">GCM10022204_23790</name>
</gene>
<evidence type="ECO:0000313" key="5">
    <source>
        <dbReference type="EMBL" id="GAA3705508.1"/>
    </source>
</evidence>
<protein>
    <submittedName>
        <fullName evidence="5">3-oxoacyl-ACP synthase III</fullName>
    </submittedName>
</protein>
<dbReference type="PANTHER" id="PTHR34069:SF3">
    <property type="entry name" value="ACYL-COA:ACYL-COA ALKYLTRANSFERASE"/>
    <property type="match status" value="1"/>
</dbReference>
<feature type="domain" description="Beta-ketoacyl-[acyl-carrier-protein] synthase III C-terminal" evidence="3">
    <location>
        <begin position="262"/>
        <end position="334"/>
    </location>
</feature>
<dbReference type="InterPro" id="IPR016039">
    <property type="entry name" value="Thiolase-like"/>
</dbReference>
<accession>A0ABP7DK47</accession>
<proteinExistence type="predicted"/>
<keyword evidence="1" id="KW-0808">Transferase</keyword>
<dbReference type="InterPro" id="IPR013747">
    <property type="entry name" value="ACP_syn_III_C"/>
</dbReference>
<dbReference type="Pfam" id="PF08545">
    <property type="entry name" value="ACP_syn_III"/>
    <property type="match status" value="1"/>
</dbReference>
<dbReference type="RefSeq" id="WP_344812579.1">
    <property type="nucleotide sequence ID" value="NZ_BAAAYX010000009.1"/>
</dbReference>
<comment type="caution">
    <text evidence="5">The sequence shown here is derived from an EMBL/GenBank/DDBJ whole genome shotgun (WGS) entry which is preliminary data.</text>
</comment>
<dbReference type="SUPFAM" id="SSF53901">
    <property type="entry name" value="Thiolase-like"/>
    <property type="match status" value="1"/>
</dbReference>
<name>A0ABP7DK47_9ACTN</name>
<keyword evidence="2" id="KW-0012">Acyltransferase</keyword>
<dbReference type="NCBIfam" id="NF006720">
    <property type="entry name" value="PRK09258.1"/>
    <property type="match status" value="1"/>
</dbReference>
<keyword evidence="6" id="KW-1185">Reference proteome</keyword>
<dbReference type="Pfam" id="PF08541">
    <property type="entry name" value="ACP_syn_III_C"/>
    <property type="match status" value="1"/>
</dbReference>
<evidence type="ECO:0000259" key="4">
    <source>
        <dbReference type="Pfam" id="PF08545"/>
    </source>
</evidence>
<evidence type="ECO:0000259" key="3">
    <source>
        <dbReference type="Pfam" id="PF08541"/>
    </source>
</evidence>
<evidence type="ECO:0000256" key="1">
    <source>
        <dbReference type="ARBA" id="ARBA00022679"/>
    </source>
</evidence>
<evidence type="ECO:0000256" key="2">
    <source>
        <dbReference type="ARBA" id="ARBA00023315"/>
    </source>
</evidence>
<feature type="domain" description="Beta-ketoacyl-[acyl-carrier-protein] synthase III N-terminal" evidence="4">
    <location>
        <begin position="123"/>
        <end position="201"/>
    </location>
</feature>
<dbReference type="PANTHER" id="PTHR34069">
    <property type="entry name" value="3-OXOACYL-[ACYL-CARRIER-PROTEIN] SYNTHASE 3"/>
    <property type="match status" value="1"/>
</dbReference>
<dbReference type="Proteomes" id="UP001500051">
    <property type="component" value="Unassembled WGS sequence"/>
</dbReference>
<dbReference type="InterPro" id="IPR013751">
    <property type="entry name" value="ACP_syn_III_N"/>
</dbReference>
<reference evidence="6" key="1">
    <citation type="journal article" date="2019" name="Int. J. Syst. Evol. Microbiol.">
        <title>The Global Catalogue of Microorganisms (GCM) 10K type strain sequencing project: providing services to taxonomists for standard genome sequencing and annotation.</title>
        <authorList>
            <consortium name="The Broad Institute Genomics Platform"/>
            <consortium name="The Broad Institute Genome Sequencing Center for Infectious Disease"/>
            <person name="Wu L."/>
            <person name="Ma J."/>
        </authorList>
    </citation>
    <scope>NUCLEOTIDE SEQUENCE [LARGE SCALE GENOMIC DNA]</scope>
    <source>
        <strain evidence="6">JCM 16548</strain>
    </source>
</reference>
<sequence>MSGNASFRLSNTSVLSVCAVEAPIVVPSSAFDDRLAAAYDRVGLLPGMLVKLAGVRERRWWPEDVSFADGAAMAGAKALAEAGIQPEQVGVMINTSVSREHLEPSTAVAVHHQLGLPTSCLNFDLANACLGFVNGIQLAGMMIDTGQADYALIVNAEGCRHTQEVTLDRLNEPGATAEDIKSQFATLTLGSGSAAMVLGRADAHPEGHRVVGGVSRAGTEHHDLCVGDLERMRTDSKKLFEHGIALAMATWTDAQDEFDWNGEIDWFVAHQTSTVHLRAMAGALGVDPERFPVTVETYGNMGPAAVPFTLAKNTDRMRAGERILLLGIGSGLNTSFAEIVW</sequence>
<organism evidence="5 6">
    <name type="scientific">Microlunatus aurantiacus</name>
    <dbReference type="NCBI Taxonomy" id="446786"/>
    <lineage>
        <taxon>Bacteria</taxon>
        <taxon>Bacillati</taxon>
        <taxon>Actinomycetota</taxon>
        <taxon>Actinomycetes</taxon>
        <taxon>Propionibacteriales</taxon>
        <taxon>Propionibacteriaceae</taxon>
        <taxon>Microlunatus</taxon>
    </lineage>
</organism>
<dbReference type="EMBL" id="BAAAYX010000009">
    <property type="protein sequence ID" value="GAA3705508.1"/>
    <property type="molecule type" value="Genomic_DNA"/>
</dbReference>
<dbReference type="Gene3D" id="3.40.47.10">
    <property type="match status" value="2"/>
</dbReference>